<organism evidence="2 3">
    <name type="scientific">Nonomuraea glycinis</name>
    <dbReference type="NCBI Taxonomy" id="2047744"/>
    <lineage>
        <taxon>Bacteria</taxon>
        <taxon>Bacillati</taxon>
        <taxon>Actinomycetota</taxon>
        <taxon>Actinomycetes</taxon>
        <taxon>Streptosporangiales</taxon>
        <taxon>Streptosporangiaceae</taxon>
        <taxon>Nonomuraea</taxon>
    </lineage>
</organism>
<keyword evidence="1" id="KW-0732">Signal</keyword>
<reference evidence="2" key="2">
    <citation type="submission" date="2020-09" db="EMBL/GenBank/DDBJ databases">
        <authorList>
            <person name="Sun Q."/>
            <person name="Zhou Y."/>
        </authorList>
    </citation>
    <scope>NUCLEOTIDE SEQUENCE</scope>
    <source>
        <strain evidence="2">CGMCC 4.7430</strain>
    </source>
</reference>
<dbReference type="AlphaFoldDB" id="A0A918E9U5"/>
<dbReference type="RefSeq" id="WP_189143688.1">
    <property type="nucleotide sequence ID" value="NZ_BMNK01000019.1"/>
</dbReference>
<evidence type="ECO:0000313" key="2">
    <source>
        <dbReference type="EMBL" id="GGP15779.1"/>
    </source>
</evidence>
<name>A0A918E9U5_9ACTN</name>
<feature type="signal peptide" evidence="1">
    <location>
        <begin position="1"/>
        <end position="22"/>
    </location>
</feature>
<accession>A0A918E9U5</accession>
<dbReference type="Proteomes" id="UP000660745">
    <property type="component" value="Unassembled WGS sequence"/>
</dbReference>
<gene>
    <name evidence="2" type="ORF">GCM10012278_76970</name>
</gene>
<dbReference type="EMBL" id="BMNK01000019">
    <property type="protein sequence ID" value="GGP15779.1"/>
    <property type="molecule type" value="Genomic_DNA"/>
</dbReference>
<protein>
    <submittedName>
        <fullName evidence="2">Uncharacterized protein</fullName>
    </submittedName>
</protein>
<keyword evidence="3" id="KW-1185">Reference proteome</keyword>
<evidence type="ECO:0000313" key="3">
    <source>
        <dbReference type="Proteomes" id="UP000660745"/>
    </source>
</evidence>
<sequence>MPHAFAAILIAASMTAAAPASAAQSAATTAPSYRACYDGTCKITLKKKASFRVHPRFGITRLTITFNSRQVRVKGTGPGVTAGGGFSKGGAVTVNGIQFTVTSLSGKKAVLRLKARR</sequence>
<comment type="caution">
    <text evidence="2">The sequence shown here is derived from an EMBL/GenBank/DDBJ whole genome shotgun (WGS) entry which is preliminary data.</text>
</comment>
<reference evidence="2" key="1">
    <citation type="journal article" date="2014" name="Int. J. Syst. Evol. Microbiol.">
        <title>Complete genome sequence of Corynebacterium casei LMG S-19264T (=DSM 44701T), isolated from a smear-ripened cheese.</title>
        <authorList>
            <consortium name="US DOE Joint Genome Institute (JGI-PGF)"/>
            <person name="Walter F."/>
            <person name="Albersmeier A."/>
            <person name="Kalinowski J."/>
            <person name="Ruckert C."/>
        </authorList>
    </citation>
    <scope>NUCLEOTIDE SEQUENCE</scope>
    <source>
        <strain evidence="2">CGMCC 4.7430</strain>
    </source>
</reference>
<proteinExistence type="predicted"/>
<evidence type="ECO:0000256" key="1">
    <source>
        <dbReference type="SAM" id="SignalP"/>
    </source>
</evidence>
<feature type="chain" id="PRO_5037748751" evidence="1">
    <location>
        <begin position="23"/>
        <end position="117"/>
    </location>
</feature>